<gene>
    <name evidence="1" type="ORF">CLV34_3178</name>
</gene>
<comment type="caution">
    <text evidence="1">The sequence shown here is derived from an EMBL/GenBank/DDBJ whole genome shotgun (WGS) entry which is preliminary data.</text>
</comment>
<proteinExistence type="predicted"/>
<reference evidence="1 2" key="1">
    <citation type="submission" date="2017-11" db="EMBL/GenBank/DDBJ databases">
        <title>Genomic Encyclopedia of Archaeal and Bacterial Type Strains, Phase II (KMG-II): From Individual Species to Whole Genera.</title>
        <authorList>
            <person name="Goeker M."/>
        </authorList>
    </citation>
    <scope>NUCLEOTIDE SEQUENCE [LARGE SCALE GENOMIC DNA]</scope>
    <source>
        <strain evidence="1 2">DSM 22413</strain>
    </source>
</reference>
<dbReference type="RefSeq" id="WP_100351270.1">
    <property type="nucleotide sequence ID" value="NZ_PGTZ01000014.1"/>
</dbReference>
<protein>
    <submittedName>
        <fullName evidence="1">Uncharacterized protein</fullName>
    </submittedName>
</protein>
<accession>A0A2M8W1C1</accession>
<dbReference type="Proteomes" id="UP000231586">
    <property type="component" value="Unassembled WGS sequence"/>
</dbReference>
<evidence type="ECO:0000313" key="2">
    <source>
        <dbReference type="Proteomes" id="UP000231586"/>
    </source>
</evidence>
<dbReference type="Pfam" id="PF22091">
    <property type="entry name" value="DUF6941"/>
    <property type="match status" value="1"/>
</dbReference>
<dbReference type="AlphaFoldDB" id="A0A2M8W1C1"/>
<dbReference type="InterPro" id="IPR054221">
    <property type="entry name" value="DUF6941"/>
</dbReference>
<keyword evidence="2" id="KW-1185">Reference proteome</keyword>
<dbReference type="EMBL" id="PGTZ01000014">
    <property type="protein sequence ID" value="PJI84723.1"/>
    <property type="molecule type" value="Genomic_DNA"/>
</dbReference>
<organism evidence="1 2">
    <name type="scientific">Luteimicrobium subarcticum</name>
    <dbReference type="NCBI Taxonomy" id="620910"/>
    <lineage>
        <taxon>Bacteria</taxon>
        <taxon>Bacillati</taxon>
        <taxon>Actinomycetota</taxon>
        <taxon>Actinomycetes</taxon>
        <taxon>Micrococcales</taxon>
        <taxon>Luteimicrobium</taxon>
    </lineage>
</organism>
<dbReference type="OrthoDB" id="3526022at2"/>
<evidence type="ECO:0000313" key="1">
    <source>
        <dbReference type="EMBL" id="PJI84723.1"/>
    </source>
</evidence>
<sequence length="162" mass="17415">MKPSSPTELTSPVLFLADHAAVESGKLYVNGGCWNRLTFPDFPASVTFSVVAVILVPWRDTSSHEFTVRFEDPDGSPLGAVLSGELTAGTPDDAHAGDPTLVPITAVIDHFTVERPGDYTVVLEVDGERKNDWSFRVLHLVEDDGHGGAFPDPSDPTNLPFG</sequence>
<name>A0A2M8W1C1_9MICO</name>